<evidence type="ECO:0000256" key="6">
    <source>
        <dbReference type="ARBA" id="ARBA00020653"/>
    </source>
</evidence>
<evidence type="ECO:0000256" key="11">
    <source>
        <dbReference type="ARBA" id="ARBA00023141"/>
    </source>
</evidence>
<keyword evidence="8 15" id="KW-0479">Metal-binding</keyword>
<dbReference type="PRINTS" id="PR00095">
    <property type="entry name" value="ANTSNTHASEI"/>
</dbReference>
<comment type="function">
    <text evidence="13 15">Part of a heterotetrameric complex that catalyzes the two-step biosynthesis of anthranilate, an intermediate in the biosynthesis of L-tryptophan. In the first step, the glutamine-binding beta subunit (TrpG) of anthranilate synthase (AS) provides the glutamine amidotransferase activity which generates ammonia as a substrate that, along with chorismate, is used in the second step, catalyzed by the large alpha subunit of AS (TrpE) to produce anthranilate. In the absence of TrpG, TrpE can synthesize anthranilate directly from chorismate and high concentrations of ammonia.</text>
</comment>
<evidence type="ECO:0000256" key="5">
    <source>
        <dbReference type="ARBA" id="ARBA00012266"/>
    </source>
</evidence>
<dbReference type="NCBIfam" id="TIGR00564">
    <property type="entry name" value="trpE_most"/>
    <property type="match status" value="1"/>
</dbReference>
<evidence type="ECO:0000256" key="15">
    <source>
        <dbReference type="RuleBase" id="RU364045"/>
    </source>
</evidence>
<evidence type="ECO:0000313" key="18">
    <source>
        <dbReference type="EMBL" id="MET3690519.1"/>
    </source>
</evidence>
<comment type="pathway">
    <text evidence="2 15">Amino-acid biosynthesis; L-tryptophan biosynthesis; L-tryptophan from chorismate: step 1/5.</text>
</comment>
<dbReference type="InterPro" id="IPR005256">
    <property type="entry name" value="Anth_synth_I_PabB"/>
</dbReference>
<keyword evidence="12 15" id="KW-0456">Lyase</keyword>
<dbReference type="SUPFAM" id="SSF56322">
    <property type="entry name" value="ADC synthase"/>
    <property type="match status" value="1"/>
</dbReference>
<dbReference type="InterPro" id="IPR019999">
    <property type="entry name" value="Anth_synth_I-like"/>
</dbReference>
<dbReference type="Pfam" id="PF00425">
    <property type="entry name" value="Chorismate_bind"/>
    <property type="match status" value="1"/>
</dbReference>
<dbReference type="InterPro" id="IPR015890">
    <property type="entry name" value="Chorismate_C"/>
</dbReference>
<name>A0ABV2KY70_9HYPH</name>
<comment type="subunit">
    <text evidence="4 15">Heterotetramer consisting of two non-identical subunits: a beta subunit (TrpG) and a large alpha subunit (TrpE).</text>
</comment>
<comment type="catalytic activity">
    <reaction evidence="14 15">
        <text>chorismate + L-glutamine = anthranilate + pyruvate + L-glutamate + H(+)</text>
        <dbReference type="Rhea" id="RHEA:21732"/>
        <dbReference type="ChEBI" id="CHEBI:15361"/>
        <dbReference type="ChEBI" id="CHEBI:15378"/>
        <dbReference type="ChEBI" id="CHEBI:16567"/>
        <dbReference type="ChEBI" id="CHEBI:29748"/>
        <dbReference type="ChEBI" id="CHEBI:29985"/>
        <dbReference type="ChEBI" id="CHEBI:58359"/>
        <dbReference type="EC" id="4.1.3.27"/>
    </reaction>
</comment>
<feature type="domain" description="Chorismate-utilising enzyme C-terminal" evidence="16">
    <location>
        <begin position="247"/>
        <end position="500"/>
    </location>
</feature>
<dbReference type="Proteomes" id="UP001549145">
    <property type="component" value="Unassembled WGS sequence"/>
</dbReference>
<evidence type="ECO:0000256" key="2">
    <source>
        <dbReference type="ARBA" id="ARBA00004873"/>
    </source>
</evidence>
<dbReference type="GO" id="GO:0004049">
    <property type="term" value="F:anthranilate synthase activity"/>
    <property type="evidence" value="ECO:0007669"/>
    <property type="project" value="UniProtKB-EC"/>
</dbReference>
<evidence type="ECO:0000256" key="8">
    <source>
        <dbReference type="ARBA" id="ARBA00022723"/>
    </source>
</evidence>
<keyword evidence="7 15" id="KW-0028">Amino-acid biosynthesis</keyword>
<keyword evidence="9 15" id="KW-0822">Tryptophan biosynthesis</keyword>
<evidence type="ECO:0000259" key="17">
    <source>
        <dbReference type="Pfam" id="PF04715"/>
    </source>
</evidence>
<keyword evidence="10 15" id="KW-0460">Magnesium</keyword>
<evidence type="ECO:0000256" key="14">
    <source>
        <dbReference type="ARBA" id="ARBA00047683"/>
    </source>
</evidence>
<comment type="cofactor">
    <cofactor evidence="1 15">
        <name>Mg(2+)</name>
        <dbReference type="ChEBI" id="CHEBI:18420"/>
    </cofactor>
</comment>
<dbReference type="EMBL" id="JBEPMM010000001">
    <property type="protein sequence ID" value="MET3690519.1"/>
    <property type="molecule type" value="Genomic_DNA"/>
</dbReference>
<comment type="similarity">
    <text evidence="3 15">Belongs to the anthranilate synthase component I family.</text>
</comment>
<accession>A0ABV2KY70</accession>
<keyword evidence="19" id="KW-1185">Reference proteome</keyword>
<dbReference type="PANTHER" id="PTHR11236">
    <property type="entry name" value="AMINOBENZOATE/ANTHRANILATE SYNTHASE"/>
    <property type="match status" value="1"/>
</dbReference>
<dbReference type="PANTHER" id="PTHR11236:SF48">
    <property type="entry name" value="ISOCHORISMATE SYNTHASE MENF"/>
    <property type="match status" value="1"/>
</dbReference>
<evidence type="ECO:0000256" key="7">
    <source>
        <dbReference type="ARBA" id="ARBA00022605"/>
    </source>
</evidence>
<dbReference type="EC" id="4.1.3.27" evidence="5 15"/>
<evidence type="ECO:0000256" key="3">
    <source>
        <dbReference type="ARBA" id="ARBA00009562"/>
    </source>
</evidence>
<feature type="domain" description="Anthranilate synthase component I N-terminal" evidence="17">
    <location>
        <begin position="44"/>
        <end position="190"/>
    </location>
</feature>
<dbReference type="RefSeq" id="WP_238277317.1">
    <property type="nucleotide sequence ID" value="NZ_BPQL01000021.1"/>
</dbReference>
<comment type="caution">
    <text evidence="18">The sequence shown here is derived from an EMBL/GenBank/DDBJ whole genome shotgun (WGS) entry which is preliminary data.</text>
</comment>
<dbReference type="InterPro" id="IPR006805">
    <property type="entry name" value="Anth_synth_I_N"/>
</dbReference>
<keyword evidence="11 15" id="KW-0057">Aromatic amino acid biosynthesis</keyword>
<proteinExistence type="inferred from homology"/>
<organism evidence="18 19">
    <name type="scientific">Methylobacterium goesingense</name>
    <dbReference type="NCBI Taxonomy" id="243690"/>
    <lineage>
        <taxon>Bacteria</taxon>
        <taxon>Pseudomonadati</taxon>
        <taxon>Pseudomonadota</taxon>
        <taxon>Alphaproteobacteria</taxon>
        <taxon>Hyphomicrobiales</taxon>
        <taxon>Methylobacteriaceae</taxon>
        <taxon>Methylobacterium</taxon>
    </lineage>
</organism>
<evidence type="ECO:0000256" key="12">
    <source>
        <dbReference type="ARBA" id="ARBA00023239"/>
    </source>
</evidence>
<gene>
    <name evidence="15" type="primary">trpE</name>
    <name evidence="18" type="ORF">ABID43_000038</name>
</gene>
<dbReference type="Gene3D" id="3.60.120.10">
    <property type="entry name" value="Anthranilate synthase"/>
    <property type="match status" value="1"/>
</dbReference>
<evidence type="ECO:0000256" key="9">
    <source>
        <dbReference type="ARBA" id="ARBA00022822"/>
    </source>
</evidence>
<evidence type="ECO:0000256" key="4">
    <source>
        <dbReference type="ARBA" id="ARBA00011575"/>
    </source>
</evidence>
<evidence type="ECO:0000256" key="13">
    <source>
        <dbReference type="ARBA" id="ARBA00025634"/>
    </source>
</evidence>
<evidence type="ECO:0000256" key="10">
    <source>
        <dbReference type="ARBA" id="ARBA00022842"/>
    </source>
</evidence>
<dbReference type="InterPro" id="IPR005801">
    <property type="entry name" value="ADC_synthase"/>
</dbReference>
<sequence>MTQDSAFHDSAFHDSDPRDPAFETFAEAYAAGRPSLLHLALVADLETPVAAFLKLRAVHAGAAFLLESVEGGVVRGRYSMIGLDPDLAWRCRDGRAEIARGADLSVFTPEDAAPLASLRALIAESAIGAEAETDALPPMAAGLFGYLGYDMVRAMETLGTPNPDPLGVPDAILVRPRVMVVFDSVRDLITVVGPVRPSSGLSARAAYEAALGRLEAVAQALEGPLPVEARIDPRAIAHPEPVSNTSPDEYLAMVARAKEYIVAGDVFQVVLSQRFEAPFTLPALALYRSLRRTNPAPFLCYLDFEDFQLVCSSPEILVRVRDGRVTIRPIAGTRRRGANPAEDKALAEELLADPKERSEHLMLLDLGRNDVGRVARIGSVTVTGSFFLEFYSQVMHIVSNVEGDLDPKHDALAALAAGFPAGTVSGAPKVRAMEIIDELEREKRGPYGGCIGYFGARGEMDTCIVLRTALVKDGRMHVQAGAGIVYDSDPVSEQQECVNKAKALFRAAEDAVMFASRARRGQ</sequence>
<protein>
    <recommendedName>
        <fullName evidence="6 15">Anthranilate synthase component 1</fullName>
        <ecNumber evidence="5 15">4.1.3.27</ecNumber>
    </recommendedName>
</protein>
<reference evidence="18 19" key="1">
    <citation type="submission" date="2024-06" db="EMBL/GenBank/DDBJ databases">
        <title>Genomic Encyclopedia of Type Strains, Phase IV (KMG-IV): sequencing the most valuable type-strain genomes for metagenomic binning, comparative biology and taxonomic classification.</title>
        <authorList>
            <person name="Goeker M."/>
        </authorList>
    </citation>
    <scope>NUCLEOTIDE SEQUENCE [LARGE SCALE GENOMIC DNA]</scope>
    <source>
        <strain evidence="18 19">DSM 21331</strain>
    </source>
</reference>
<evidence type="ECO:0000259" key="16">
    <source>
        <dbReference type="Pfam" id="PF00425"/>
    </source>
</evidence>
<evidence type="ECO:0000313" key="19">
    <source>
        <dbReference type="Proteomes" id="UP001549145"/>
    </source>
</evidence>
<dbReference type="Pfam" id="PF04715">
    <property type="entry name" value="Anth_synt_I_N"/>
    <property type="match status" value="1"/>
</dbReference>
<evidence type="ECO:0000256" key="1">
    <source>
        <dbReference type="ARBA" id="ARBA00001946"/>
    </source>
</evidence>